<protein>
    <submittedName>
        <fullName evidence="1">Uncharacterized protein</fullName>
    </submittedName>
</protein>
<dbReference type="EMBL" id="MK072384">
    <property type="protein sequence ID" value="AYV82657.1"/>
    <property type="molecule type" value="Genomic_DNA"/>
</dbReference>
<gene>
    <name evidence="1" type="ORF">Hyperionvirus2_25</name>
</gene>
<accession>A0A3G5A600</accession>
<evidence type="ECO:0000313" key="1">
    <source>
        <dbReference type="EMBL" id="AYV82657.1"/>
    </source>
</evidence>
<reference evidence="1" key="1">
    <citation type="submission" date="2018-10" db="EMBL/GenBank/DDBJ databases">
        <title>Hidden diversity of soil giant viruses.</title>
        <authorList>
            <person name="Schulz F."/>
            <person name="Alteio L."/>
            <person name="Goudeau D."/>
            <person name="Ryan E.M."/>
            <person name="Malmstrom R.R."/>
            <person name="Blanchard J."/>
            <person name="Woyke T."/>
        </authorList>
    </citation>
    <scope>NUCLEOTIDE SEQUENCE</scope>
    <source>
        <strain evidence="1">HYV1</strain>
    </source>
</reference>
<proteinExistence type="predicted"/>
<sequence>MVIQEVIAIRDVKKNCIVIAMRWNIAWISHVVSG</sequence>
<organism evidence="1">
    <name type="scientific">Hyperionvirus sp</name>
    <dbReference type="NCBI Taxonomy" id="2487770"/>
    <lineage>
        <taxon>Viruses</taxon>
        <taxon>Varidnaviria</taxon>
        <taxon>Bamfordvirae</taxon>
        <taxon>Nucleocytoviricota</taxon>
        <taxon>Megaviricetes</taxon>
        <taxon>Imitervirales</taxon>
        <taxon>Mimiviridae</taxon>
        <taxon>Klosneuvirinae</taxon>
    </lineage>
</organism>
<name>A0A3G5A600_9VIRU</name>